<evidence type="ECO:0000256" key="3">
    <source>
        <dbReference type="ARBA" id="ARBA00022606"/>
    </source>
</evidence>
<keyword evidence="3 10" id="KW-0716">Sensory transduction</keyword>
<feature type="transmembrane region" description="Helical" evidence="10">
    <location>
        <begin position="371"/>
        <end position="399"/>
    </location>
</feature>
<feature type="transmembrane region" description="Helical" evidence="10">
    <location>
        <begin position="68"/>
        <end position="88"/>
    </location>
</feature>
<dbReference type="GO" id="GO:0005549">
    <property type="term" value="F:odorant binding"/>
    <property type="evidence" value="ECO:0007669"/>
    <property type="project" value="InterPro"/>
</dbReference>
<comment type="caution">
    <text evidence="10">Lacks conserved residue(s) required for the propagation of feature annotation.</text>
</comment>
<dbReference type="GO" id="GO:0005886">
    <property type="term" value="C:plasma membrane"/>
    <property type="evidence" value="ECO:0007669"/>
    <property type="project" value="UniProtKB-SubCell"/>
</dbReference>
<evidence type="ECO:0000256" key="5">
    <source>
        <dbReference type="ARBA" id="ARBA00022725"/>
    </source>
</evidence>
<evidence type="ECO:0000256" key="9">
    <source>
        <dbReference type="ARBA" id="ARBA00023224"/>
    </source>
</evidence>
<protein>
    <recommendedName>
        <fullName evidence="10">Odorant receptor</fullName>
    </recommendedName>
</protein>
<comment type="subcellular location">
    <subcellularLocation>
        <location evidence="1 10">Cell membrane</location>
        <topology evidence="1 10">Multi-pass membrane protein</topology>
    </subcellularLocation>
</comment>
<dbReference type="GO" id="GO:0004984">
    <property type="term" value="F:olfactory receptor activity"/>
    <property type="evidence" value="ECO:0007669"/>
    <property type="project" value="InterPro"/>
</dbReference>
<organism evidence="11">
    <name type="scientific">Aulacocentrum confusum</name>
    <dbReference type="NCBI Taxonomy" id="2767324"/>
    <lineage>
        <taxon>Eukaryota</taxon>
        <taxon>Metazoa</taxon>
        <taxon>Ecdysozoa</taxon>
        <taxon>Arthropoda</taxon>
        <taxon>Hexapoda</taxon>
        <taxon>Insecta</taxon>
        <taxon>Pterygota</taxon>
        <taxon>Neoptera</taxon>
        <taxon>Endopterygota</taxon>
        <taxon>Hymenoptera</taxon>
        <taxon>Apocrita</taxon>
        <taxon>Ichneumonoidea</taxon>
        <taxon>Braconidae</taxon>
        <taxon>Macrocentrinae</taxon>
        <taxon>Aulacocentrum</taxon>
    </lineage>
</organism>
<keyword evidence="9 10" id="KW-0807">Transducer</keyword>
<dbReference type="PANTHER" id="PTHR21137:SF35">
    <property type="entry name" value="ODORANT RECEPTOR 19A-RELATED"/>
    <property type="match status" value="1"/>
</dbReference>
<reference evidence="11" key="1">
    <citation type="submission" date="2020-06" db="EMBL/GenBank/DDBJ databases">
        <authorList>
            <person name="Sheng S."/>
        </authorList>
    </citation>
    <scope>NUCLEOTIDE SEQUENCE</scope>
    <source>
        <tissue evidence="11">Antenna</tissue>
    </source>
</reference>
<dbReference type="GO" id="GO:0007165">
    <property type="term" value="P:signal transduction"/>
    <property type="evidence" value="ECO:0007669"/>
    <property type="project" value="UniProtKB-KW"/>
</dbReference>
<keyword evidence="6 10" id="KW-1133">Transmembrane helix</keyword>
<evidence type="ECO:0000256" key="1">
    <source>
        <dbReference type="ARBA" id="ARBA00004651"/>
    </source>
</evidence>
<sequence length="409" mass="47279">MPSDRISDYLAYRTTVKRLLITSGLWPSKKRDWYHFLTIIPLTLNIIMAIVTAGFVKKHINNLKRAILGGNSCVSMLGSIFKIIIFIVNRKDIEKLHEMLDTQISPLLCDTLISKMLLTKFKGFEILRKTIFLTMCYSCFLYTTRPIVNIVLQHLHDEKKIRYLLVMPGIYPFTIVPNGHLYRFIYALESISVIYAFTITCGIDLLFNLYIFQMVSQFREMSHRIAQIDVKNDCKQIVQECITKHEILIECRNILEKIYGPIIMWTILVNGANICSQMVHIAKFSEMTLLKTNYATSYISYKLFQTLVYSWGGSQLTEAVINKKFKNIEMFVEFCCFIQSENYDAAVYTCNWNGNKDLMSSMVIMLGQKPLILNACGFTTVSINLFIKVANTAISYLFLLQTLQEKEKD</sequence>
<accession>A0A7G8Z932</accession>
<dbReference type="InterPro" id="IPR004117">
    <property type="entry name" value="7tm6_olfct_rcpt"/>
</dbReference>
<dbReference type="Pfam" id="PF02949">
    <property type="entry name" value="7tm_6"/>
    <property type="match status" value="1"/>
</dbReference>
<keyword evidence="7 10" id="KW-0472">Membrane</keyword>
<name>A0A7G8Z932_9HYME</name>
<feature type="transmembrane region" description="Helical" evidence="10">
    <location>
        <begin position="33"/>
        <end position="56"/>
    </location>
</feature>
<evidence type="ECO:0000256" key="4">
    <source>
        <dbReference type="ARBA" id="ARBA00022692"/>
    </source>
</evidence>
<proteinExistence type="evidence at transcript level"/>
<evidence type="ECO:0000256" key="10">
    <source>
        <dbReference type="RuleBase" id="RU351113"/>
    </source>
</evidence>
<evidence type="ECO:0000256" key="7">
    <source>
        <dbReference type="ARBA" id="ARBA00023136"/>
    </source>
</evidence>
<gene>
    <name evidence="11" type="primary">OR13</name>
</gene>
<dbReference type="PANTHER" id="PTHR21137">
    <property type="entry name" value="ODORANT RECEPTOR"/>
    <property type="match status" value="1"/>
</dbReference>
<evidence type="ECO:0000313" key="11">
    <source>
        <dbReference type="EMBL" id="QNL14957.1"/>
    </source>
</evidence>
<dbReference type="EMBL" id="MT670953">
    <property type="protein sequence ID" value="QNL14957.1"/>
    <property type="molecule type" value="mRNA"/>
</dbReference>
<feature type="transmembrane region" description="Helical" evidence="10">
    <location>
        <begin position="126"/>
        <end position="143"/>
    </location>
</feature>
<dbReference type="AlphaFoldDB" id="A0A7G8Z932"/>
<keyword evidence="4 10" id="KW-0812">Transmembrane</keyword>
<evidence type="ECO:0000256" key="2">
    <source>
        <dbReference type="ARBA" id="ARBA00022475"/>
    </source>
</evidence>
<keyword evidence="5 10" id="KW-0552">Olfaction</keyword>
<keyword evidence="8 10" id="KW-0675">Receptor</keyword>
<comment type="similarity">
    <text evidence="10">Belongs to the insect chemoreceptor superfamily. Heteromeric odorant receptor channel (TC 1.A.69) family.</text>
</comment>
<evidence type="ECO:0000256" key="8">
    <source>
        <dbReference type="ARBA" id="ARBA00023170"/>
    </source>
</evidence>
<feature type="transmembrane region" description="Helical" evidence="10">
    <location>
        <begin position="163"/>
        <end position="185"/>
    </location>
</feature>
<evidence type="ECO:0000256" key="6">
    <source>
        <dbReference type="ARBA" id="ARBA00022989"/>
    </source>
</evidence>
<feature type="transmembrane region" description="Helical" evidence="10">
    <location>
        <begin position="191"/>
        <end position="212"/>
    </location>
</feature>
<keyword evidence="2" id="KW-1003">Cell membrane</keyword>